<keyword evidence="2" id="KW-1185">Reference proteome</keyword>
<reference evidence="1 2" key="1">
    <citation type="journal article" date="2018" name="Front. Plant Sci.">
        <title>Red Clover (Trifolium pratense) and Zigzag Clover (T. medium) - A Picture of Genomic Similarities and Differences.</title>
        <authorList>
            <person name="Dluhosova J."/>
            <person name="Istvanek J."/>
            <person name="Nedelnik J."/>
            <person name="Repkova J."/>
        </authorList>
    </citation>
    <scope>NUCLEOTIDE SEQUENCE [LARGE SCALE GENOMIC DNA]</scope>
    <source>
        <strain evidence="2">cv. 10/8</strain>
        <tissue evidence="1">Leaf</tissue>
    </source>
</reference>
<sequence length="60" mass="6859">PVSYKDVSGKLCQWRIAQLHMAHRAPSLFIMRVAQNRELESNAFAAPFLSRFQPKTTIEA</sequence>
<feature type="non-terminal residue" evidence="1">
    <location>
        <position position="1"/>
    </location>
</feature>
<dbReference type="AlphaFoldDB" id="A0A392T3W8"/>
<accession>A0A392T3W8</accession>
<comment type="caution">
    <text evidence="1">The sequence shown here is derived from an EMBL/GenBank/DDBJ whole genome shotgun (WGS) entry which is preliminary data.</text>
</comment>
<organism evidence="1 2">
    <name type="scientific">Trifolium medium</name>
    <dbReference type="NCBI Taxonomy" id="97028"/>
    <lineage>
        <taxon>Eukaryota</taxon>
        <taxon>Viridiplantae</taxon>
        <taxon>Streptophyta</taxon>
        <taxon>Embryophyta</taxon>
        <taxon>Tracheophyta</taxon>
        <taxon>Spermatophyta</taxon>
        <taxon>Magnoliopsida</taxon>
        <taxon>eudicotyledons</taxon>
        <taxon>Gunneridae</taxon>
        <taxon>Pentapetalae</taxon>
        <taxon>rosids</taxon>
        <taxon>fabids</taxon>
        <taxon>Fabales</taxon>
        <taxon>Fabaceae</taxon>
        <taxon>Papilionoideae</taxon>
        <taxon>50 kb inversion clade</taxon>
        <taxon>NPAAA clade</taxon>
        <taxon>Hologalegina</taxon>
        <taxon>IRL clade</taxon>
        <taxon>Trifolieae</taxon>
        <taxon>Trifolium</taxon>
    </lineage>
</organism>
<dbReference type="EMBL" id="LXQA010488835">
    <property type="protein sequence ID" value="MCI54995.1"/>
    <property type="molecule type" value="Genomic_DNA"/>
</dbReference>
<name>A0A392T3W8_9FABA</name>
<protein>
    <submittedName>
        <fullName evidence="1">Uncharacterized protein</fullName>
    </submittedName>
</protein>
<evidence type="ECO:0000313" key="2">
    <source>
        <dbReference type="Proteomes" id="UP000265520"/>
    </source>
</evidence>
<proteinExistence type="predicted"/>
<dbReference type="Proteomes" id="UP000265520">
    <property type="component" value="Unassembled WGS sequence"/>
</dbReference>
<evidence type="ECO:0000313" key="1">
    <source>
        <dbReference type="EMBL" id="MCI54995.1"/>
    </source>
</evidence>